<sequence length="362" mass="38178">MAPTILSSNLSPSELSYLHTSLSLTPPIRPDARTPTTFRPLVAETSLLPACNGSARLCFADGTEALVGVKAEVEKTPQIASRGGFEGFEDDASMGGIESEEGEPSKEKRRRGDEKWVEVTVDIPGQRDDDPLVVFLGAMLHEALVADGTLAAKLWLGNRWHWKLYVDILLVSPLPPSASYPLPLLSLATHLALLCTFLPAPISSEDEDPLFNDDWDAALPLYPSSATSSLSSSLPGPTSSAAITVASKPPITLLITAVGGNIFFDPSASELAVAEAVLAVSVTRTEGSIGVLAIRTIDSPAKLTSSAEGVVDDGDGKGDEGVWRPPRGGMKRDVIRKMIKLVTEKGGVADEVLDGLAALETS</sequence>
<dbReference type="GO" id="GO:0000467">
    <property type="term" value="P:exonucleolytic trimming to generate mature 3'-end of 5.8S rRNA from tricistronic rRNA transcript (SSU-rRNA, 5.8S rRNA, LSU-rRNA)"/>
    <property type="evidence" value="ECO:0007669"/>
    <property type="project" value="TreeGrafter"/>
</dbReference>
<name>A0A8H3IPA3_9LECA</name>
<evidence type="ECO:0000256" key="4">
    <source>
        <dbReference type="ARBA" id="ARBA00022490"/>
    </source>
</evidence>
<feature type="region of interest" description="Disordered" evidence="7">
    <location>
        <begin position="82"/>
        <end position="112"/>
    </location>
</feature>
<protein>
    <recommendedName>
        <fullName evidence="6">Ribosomal RNA-processing protein 42</fullName>
    </recommendedName>
</protein>
<dbReference type="GO" id="GO:0000177">
    <property type="term" value="C:cytoplasmic exosome (RNase complex)"/>
    <property type="evidence" value="ECO:0007669"/>
    <property type="project" value="TreeGrafter"/>
</dbReference>
<dbReference type="GO" id="GO:0034475">
    <property type="term" value="P:U4 snRNA 3'-end processing"/>
    <property type="evidence" value="ECO:0007669"/>
    <property type="project" value="TreeGrafter"/>
</dbReference>
<dbReference type="AlphaFoldDB" id="A0A8H3IPA3"/>
<dbReference type="GO" id="GO:0016075">
    <property type="term" value="P:rRNA catabolic process"/>
    <property type="evidence" value="ECO:0007669"/>
    <property type="project" value="TreeGrafter"/>
</dbReference>
<gene>
    <name evidence="8" type="ORF">HETSPECPRED_005067</name>
</gene>
<feature type="compositionally biased region" description="Acidic residues" evidence="7">
    <location>
        <begin position="87"/>
        <end position="102"/>
    </location>
</feature>
<dbReference type="GO" id="GO:0035925">
    <property type="term" value="F:mRNA 3'-UTR AU-rich region binding"/>
    <property type="evidence" value="ECO:0007669"/>
    <property type="project" value="TreeGrafter"/>
</dbReference>
<dbReference type="OrthoDB" id="272245at2759"/>
<dbReference type="PANTHER" id="PTHR11097">
    <property type="entry name" value="EXOSOME COMPLEX EXONUCLEASE RIBOSOMAL RNA PROCESSING PROTEIN"/>
    <property type="match status" value="1"/>
</dbReference>
<dbReference type="EMBL" id="CAJPDS010000030">
    <property type="protein sequence ID" value="CAF9922430.1"/>
    <property type="molecule type" value="Genomic_DNA"/>
</dbReference>
<dbReference type="InterPro" id="IPR020568">
    <property type="entry name" value="Ribosomal_Su5_D2-typ_SF"/>
</dbReference>
<dbReference type="Gene3D" id="3.30.230.70">
    <property type="entry name" value="GHMP Kinase, N-terminal domain"/>
    <property type="match status" value="1"/>
</dbReference>
<dbReference type="SUPFAM" id="SSF54211">
    <property type="entry name" value="Ribosomal protein S5 domain 2-like"/>
    <property type="match status" value="1"/>
</dbReference>
<dbReference type="PANTHER" id="PTHR11097:SF8">
    <property type="entry name" value="EXOSOME COMPLEX COMPONENT RRP42"/>
    <property type="match status" value="1"/>
</dbReference>
<keyword evidence="9" id="KW-1185">Reference proteome</keyword>
<dbReference type="Proteomes" id="UP000664521">
    <property type="component" value="Unassembled WGS sequence"/>
</dbReference>
<comment type="subcellular location">
    <subcellularLocation>
        <location evidence="1">Cytoplasm</location>
    </subcellularLocation>
    <subcellularLocation>
        <location evidence="2">Nucleus</location>
        <location evidence="2">Nucleolus</location>
    </subcellularLocation>
</comment>
<dbReference type="GO" id="GO:0071035">
    <property type="term" value="P:nuclear polyadenylation-dependent rRNA catabolic process"/>
    <property type="evidence" value="ECO:0007669"/>
    <property type="project" value="TreeGrafter"/>
</dbReference>
<evidence type="ECO:0000313" key="9">
    <source>
        <dbReference type="Proteomes" id="UP000664521"/>
    </source>
</evidence>
<comment type="caution">
    <text evidence="8">The sequence shown here is derived from an EMBL/GenBank/DDBJ whole genome shotgun (WGS) entry which is preliminary data.</text>
</comment>
<keyword evidence="5" id="KW-0271">Exosome</keyword>
<evidence type="ECO:0000256" key="2">
    <source>
        <dbReference type="ARBA" id="ARBA00004604"/>
    </source>
</evidence>
<accession>A0A8H3IPA3</accession>
<evidence type="ECO:0000256" key="7">
    <source>
        <dbReference type="SAM" id="MobiDB-lite"/>
    </source>
</evidence>
<evidence type="ECO:0000256" key="6">
    <source>
        <dbReference type="ARBA" id="ARBA00042523"/>
    </source>
</evidence>
<dbReference type="InterPro" id="IPR027408">
    <property type="entry name" value="PNPase/RNase_PH_dom_sf"/>
</dbReference>
<reference evidence="8" key="1">
    <citation type="submission" date="2021-03" db="EMBL/GenBank/DDBJ databases">
        <authorList>
            <person name="Tagirdzhanova G."/>
        </authorList>
    </citation>
    <scope>NUCLEOTIDE SEQUENCE</scope>
</reference>
<dbReference type="GO" id="GO:0071038">
    <property type="term" value="P:TRAMP-dependent tRNA surveillance pathway"/>
    <property type="evidence" value="ECO:0007669"/>
    <property type="project" value="TreeGrafter"/>
</dbReference>
<dbReference type="GO" id="GO:0000176">
    <property type="term" value="C:nuclear exosome (RNase complex)"/>
    <property type="evidence" value="ECO:0007669"/>
    <property type="project" value="TreeGrafter"/>
</dbReference>
<feature type="region of interest" description="Disordered" evidence="7">
    <location>
        <begin position="306"/>
        <end position="327"/>
    </location>
</feature>
<feature type="compositionally biased region" description="Basic and acidic residues" evidence="7">
    <location>
        <begin position="103"/>
        <end position="112"/>
    </location>
</feature>
<organism evidence="8 9">
    <name type="scientific">Heterodermia speciosa</name>
    <dbReference type="NCBI Taxonomy" id="116794"/>
    <lineage>
        <taxon>Eukaryota</taxon>
        <taxon>Fungi</taxon>
        <taxon>Dikarya</taxon>
        <taxon>Ascomycota</taxon>
        <taxon>Pezizomycotina</taxon>
        <taxon>Lecanoromycetes</taxon>
        <taxon>OSLEUM clade</taxon>
        <taxon>Lecanoromycetidae</taxon>
        <taxon>Caliciales</taxon>
        <taxon>Physciaceae</taxon>
        <taxon>Heterodermia</taxon>
    </lineage>
</organism>
<keyword evidence="4" id="KW-0963">Cytoplasm</keyword>
<comment type="similarity">
    <text evidence="3">Belongs to the RNase PH family.</text>
</comment>
<dbReference type="GO" id="GO:0034473">
    <property type="term" value="P:U1 snRNA 3'-end processing"/>
    <property type="evidence" value="ECO:0007669"/>
    <property type="project" value="TreeGrafter"/>
</dbReference>
<evidence type="ECO:0000256" key="3">
    <source>
        <dbReference type="ARBA" id="ARBA00006678"/>
    </source>
</evidence>
<dbReference type="GO" id="GO:0071028">
    <property type="term" value="P:nuclear mRNA surveillance"/>
    <property type="evidence" value="ECO:0007669"/>
    <property type="project" value="TreeGrafter"/>
</dbReference>
<dbReference type="GO" id="GO:0005730">
    <property type="term" value="C:nucleolus"/>
    <property type="evidence" value="ECO:0007669"/>
    <property type="project" value="UniProtKB-SubCell"/>
</dbReference>
<proteinExistence type="inferred from homology"/>
<evidence type="ECO:0000256" key="1">
    <source>
        <dbReference type="ARBA" id="ARBA00004496"/>
    </source>
</evidence>
<dbReference type="InterPro" id="IPR050590">
    <property type="entry name" value="Exosome_comp_Rrp42_subfam"/>
</dbReference>
<evidence type="ECO:0000256" key="5">
    <source>
        <dbReference type="ARBA" id="ARBA00022835"/>
    </source>
</evidence>
<dbReference type="GO" id="GO:0034476">
    <property type="term" value="P:U5 snRNA 3'-end processing"/>
    <property type="evidence" value="ECO:0007669"/>
    <property type="project" value="TreeGrafter"/>
</dbReference>
<evidence type="ECO:0000313" key="8">
    <source>
        <dbReference type="EMBL" id="CAF9922430.1"/>
    </source>
</evidence>